<name>A0ABU6KMY1_9BACI</name>
<evidence type="ECO:0000256" key="2">
    <source>
        <dbReference type="ARBA" id="ARBA00022475"/>
    </source>
</evidence>
<feature type="transmembrane region" description="Helical" evidence="6">
    <location>
        <begin position="9"/>
        <end position="31"/>
    </location>
</feature>
<feature type="transmembrane region" description="Helical" evidence="6">
    <location>
        <begin position="77"/>
        <end position="96"/>
    </location>
</feature>
<keyword evidence="8" id="KW-1185">Reference proteome</keyword>
<sequence length="203" mass="22271">MKQFMIKNGLVVAGGAIQGLGMGLFLFPHFIPSGGAGGIAVLLNYWFNMDMGIGLWIVNFSMLLLAVTYLGKRVTLWTIIGITVTSISIQLFEQIHIPNRNIFYDLVFGSVLLGTGIGLLMRQGVSNGGVGVIALIIASGKNISPGQPLFWINCCIFLITAVIIDWKIILLALTSQWISTRIIDLICQVTFHQSYTLGWRKKP</sequence>
<keyword evidence="2" id="KW-1003">Cell membrane</keyword>
<dbReference type="InterPro" id="IPR003740">
    <property type="entry name" value="YitT"/>
</dbReference>
<dbReference type="EMBL" id="JARZFX010000024">
    <property type="protein sequence ID" value="MEC5425957.1"/>
    <property type="molecule type" value="Genomic_DNA"/>
</dbReference>
<accession>A0ABU6KMY1</accession>
<protein>
    <submittedName>
        <fullName evidence="7">YitT family protein</fullName>
    </submittedName>
</protein>
<evidence type="ECO:0000256" key="4">
    <source>
        <dbReference type="ARBA" id="ARBA00022989"/>
    </source>
</evidence>
<dbReference type="RefSeq" id="WP_327609490.1">
    <property type="nucleotide sequence ID" value="NZ_JARZFX010000024.1"/>
</dbReference>
<organism evidence="7 8">
    <name type="scientific">Virgibacillus tibetensis</name>
    <dbReference type="NCBI Taxonomy" id="3042313"/>
    <lineage>
        <taxon>Bacteria</taxon>
        <taxon>Bacillati</taxon>
        <taxon>Bacillota</taxon>
        <taxon>Bacilli</taxon>
        <taxon>Bacillales</taxon>
        <taxon>Bacillaceae</taxon>
        <taxon>Virgibacillus</taxon>
    </lineage>
</organism>
<dbReference type="Pfam" id="PF02588">
    <property type="entry name" value="YitT_membrane"/>
    <property type="match status" value="1"/>
</dbReference>
<keyword evidence="5 6" id="KW-0472">Membrane</keyword>
<evidence type="ECO:0000256" key="3">
    <source>
        <dbReference type="ARBA" id="ARBA00022692"/>
    </source>
</evidence>
<feature type="transmembrane region" description="Helical" evidence="6">
    <location>
        <begin position="51"/>
        <end position="70"/>
    </location>
</feature>
<evidence type="ECO:0000313" key="8">
    <source>
        <dbReference type="Proteomes" id="UP001335737"/>
    </source>
</evidence>
<feature type="transmembrane region" description="Helical" evidence="6">
    <location>
        <begin position="128"/>
        <end position="144"/>
    </location>
</feature>
<feature type="transmembrane region" description="Helical" evidence="6">
    <location>
        <begin position="102"/>
        <end position="121"/>
    </location>
</feature>
<gene>
    <name evidence="7" type="ORF">QGM71_21120</name>
</gene>
<evidence type="ECO:0000256" key="5">
    <source>
        <dbReference type="ARBA" id="ARBA00023136"/>
    </source>
</evidence>
<evidence type="ECO:0000256" key="1">
    <source>
        <dbReference type="ARBA" id="ARBA00004651"/>
    </source>
</evidence>
<keyword evidence="3 6" id="KW-0812">Transmembrane</keyword>
<dbReference type="PANTHER" id="PTHR33545">
    <property type="entry name" value="UPF0750 MEMBRANE PROTEIN YITT-RELATED"/>
    <property type="match status" value="1"/>
</dbReference>
<evidence type="ECO:0000313" key="7">
    <source>
        <dbReference type="EMBL" id="MEC5425957.1"/>
    </source>
</evidence>
<proteinExistence type="predicted"/>
<dbReference type="Proteomes" id="UP001335737">
    <property type="component" value="Unassembled WGS sequence"/>
</dbReference>
<dbReference type="PANTHER" id="PTHR33545:SF9">
    <property type="entry name" value="UPF0750 MEMBRANE PROTEIN YITE"/>
    <property type="match status" value="1"/>
</dbReference>
<feature type="transmembrane region" description="Helical" evidence="6">
    <location>
        <begin position="150"/>
        <end position="173"/>
    </location>
</feature>
<reference evidence="7 8" key="1">
    <citation type="journal article" date="2024" name="Int. J. Syst. Evol. Microbiol.">
        <title>Virgibacillus tibetensis sp. nov., isolated from salt lake on the Tibetan Plateau of China.</title>
        <authorList>
            <person name="Phurbu D."/>
            <person name="Liu Z.-X."/>
            <person name="Wang R."/>
            <person name="Zheng Y.-Y."/>
            <person name="Liu H.-C."/>
            <person name="Zhou Y.-G."/>
            <person name="Yu Y.-J."/>
            <person name="Li A.-H."/>
        </authorList>
    </citation>
    <scope>NUCLEOTIDE SEQUENCE [LARGE SCALE GENOMIC DNA]</scope>
    <source>
        <strain evidence="7 8">C22-A2</strain>
    </source>
</reference>
<comment type="subcellular location">
    <subcellularLocation>
        <location evidence="1">Cell membrane</location>
        <topology evidence="1">Multi-pass membrane protein</topology>
    </subcellularLocation>
</comment>
<dbReference type="InterPro" id="IPR051461">
    <property type="entry name" value="UPF0750_membrane"/>
</dbReference>
<keyword evidence="4 6" id="KW-1133">Transmembrane helix</keyword>
<comment type="caution">
    <text evidence="7">The sequence shown here is derived from an EMBL/GenBank/DDBJ whole genome shotgun (WGS) entry which is preliminary data.</text>
</comment>
<evidence type="ECO:0000256" key="6">
    <source>
        <dbReference type="SAM" id="Phobius"/>
    </source>
</evidence>